<dbReference type="InterPro" id="IPR050789">
    <property type="entry name" value="Diverse_Enzym_Activities"/>
</dbReference>
<evidence type="ECO:0000313" key="4">
    <source>
        <dbReference type="Proteomes" id="UP000315003"/>
    </source>
</evidence>
<dbReference type="PANTHER" id="PTHR43283:SF3">
    <property type="entry name" value="BETA-LACTAMASE FAMILY PROTEIN (AFU_ORTHOLOGUE AFUA_5G07500)"/>
    <property type="match status" value="1"/>
</dbReference>
<keyword evidence="3" id="KW-0378">Hydrolase</keyword>
<dbReference type="EMBL" id="CP036272">
    <property type="protein sequence ID" value="QDT60471.1"/>
    <property type="molecule type" value="Genomic_DNA"/>
</dbReference>
<evidence type="ECO:0000256" key="1">
    <source>
        <dbReference type="SAM" id="SignalP"/>
    </source>
</evidence>
<dbReference type="AlphaFoldDB" id="A0A517SWM5"/>
<accession>A0A517SWM5</accession>
<feature type="signal peptide" evidence="1">
    <location>
        <begin position="1"/>
        <end position="25"/>
    </location>
</feature>
<feature type="chain" id="PRO_5022017382" evidence="1">
    <location>
        <begin position="26"/>
        <end position="167"/>
    </location>
</feature>
<dbReference type="InterPro" id="IPR012338">
    <property type="entry name" value="Beta-lactam/transpept-like"/>
</dbReference>
<gene>
    <name evidence="3" type="primary">estB_2</name>
    <name evidence="3" type="ORF">SV7mr_29940</name>
</gene>
<dbReference type="EC" id="3.1.1.-" evidence="3"/>
<dbReference type="Pfam" id="PF00144">
    <property type="entry name" value="Beta-lactamase"/>
    <property type="match status" value="1"/>
</dbReference>
<keyword evidence="4" id="KW-1185">Reference proteome</keyword>
<name>A0A517SWM5_9BACT</name>
<evidence type="ECO:0000313" key="3">
    <source>
        <dbReference type="EMBL" id="QDT60471.1"/>
    </source>
</evidence>
<sequence precursor="true">MQKPNTTFKILVLITLLLLQTVISSSPTTGEEKVVGDNQGRGTFAPLDQFLTDSVKKGRIVGASALVIQDKAERFYGSWGYKDADKGERIDRDTIFRIYSMTKPITSLAAMQLVEQGKMDLDDPVSDYLQEFANLGVIESAEKSKNPRQMTIRHSLETVVGSDSQTQ</sequence>
<dbReference type="InterPro" id="IPR001466">
    <property type="entry name" value="Beta-lactam-related"/>
</dbReference>
<dbReference type="RefSeq" id="WP_145273207.1">
    <property type="nucleotide sequence ID" value="NZ_CP036272.1"/>
</dbReference>
<dbReference type="PANTHER" id="PTHR43283">
    <property type="entry name" value="BETA-LACTAMASE-RELATED"/>
    <property type="match status" value="1"/>
</dbReference>
<dbReference type="Proteomes" id="UP000315003">
    <property type="component" value="Chromosome"/>
</dbReference>
<reference evidence="3 4" key="1">
    <citation type="submission" date="2019-02" db="EMBL/GenBank/DDBJ databases">
        <title>Deep-cultivation of Planctomycetes and their phenomic and genomic characterization uncovers novel biology.</title>
        <authorList>
            <person name="Wiegand S."/>
            <person name="Jogler M."/>
            <person name="Boedeker C."/>
            <person name="Pinto D."/>
            <person name="Vollmers J."/>
            <person name="Rivas-Marin E."/>
            <person name="Kohn T."/>
            <person name="Peeters S.H."/>
            <person name="Heuer A."/>
            <person name="Rast P."/>
            <person name="Oberbeckmann S."/>
            <person name="Bunk B."/>
            <person name="Jeske O."/>
            <person name="Meyerdierks A."/>
            <person name="Storesund J.E."/>
            <person name="Kallscheuer N."/>
            <person name="Luecker S."/>
            <person name="Lage O.M."/>
            <person name="Pohl T."/>
            <person name="Merkel B.J."/>
            <person name="Hornburger P."/>
            <person name="Mueller R.-W."/>
            <person name="Bruemmer F."/>
            <person name="Labrenz M."/>
            <person name="Spormann A.M."/>
            <person name="Op den Camp H."/>
            <person name="Overmann J."/>
            <person name="Amann R."/>
            <person name="Jetten M.S.M."/>
            <person name="Mascher T."/>
            <person name="Medema M.H."/>
            <person name="Devos D.P."/>
            <person name="Kaster A.-K."/>
            <person name="Ovreas L."/>
            <person name="Rohde M."/>
            <person name="Galperin M.Y."/>
            <person name="Jogler C."/>
        </authorList>
    </citation>
    <scope>NUCLEOTIDE SEQUENCE [LARGE SCALE GENOMIC DNA]</scope>
    <source>
        <strain evidence="3 4">SV_7m_r</strain>
    </source>
</reference>
<dbReference type="GO" id="GO:0016787">
    <property type="term" value="F:hydrolase activity"/>
    <property type="evidence" value="ECO:0007669"/>
    <property type="project" value="UniProtKB-KW"/>
</dbReference>
<dbReference type="SUPFAM" id="SSF56601">
    <property type="entry name" value="beta-lactamase/transpeptidase-like"/>
    <property type="match status" value="1"/>
</dbReference>
<feature type="domain" description="Beta-lactamase-related" evidence="2">
    <location>
        <begin position="47"/>
        <end position="154"/>
    </location>
</feature>
<protein>
    <submittedName>
        <fullName evidence="3">Esterase EstB</fullName>
        <ecNumber evidence="3">3.1.1.-</ecNumber>
    </submittedName>
</protein>
<evidence type="ECO:0000259" key="2">
    <source>
        <dbReference type="Pfam" id="PF00144"/>
    </source>
</evidence>
<keyword evidence="1" id="KW-0732">Signal</keyword>
<proteinExistence type="predicted"/>
<dbReference type="OrthoDB" id="9770183at2"/>
<organism evidence="3 4">
    <name type="scientific">Stieleria bergensis</name>
    <dbReference type="NCBI Taxonomy" id="2528025"/>
    <lineage>
        <taxon>Bacteria</taxon>
        <taxon>Pseudomonadati</taxon>
        <taxon>Planctomycetota</taxon>
        <taxon>Planctomycetia</taxon>
        <taxon>Pirellulales</taxon>
        <taxon>Pirellulaceae</taxon>
        <taxon>Stieleria</taxon>
    </lineage>
</organism>
<dbReference type="Gene3D" id="3.40.710.10">
    <property type="entry name" value="DD-peptidase/beta-lactamase superfamily"/>
    <property type="match status" value="1"/>
</dbReference>